<dbReference type="AlphaFoldDB" id="A0A317SWV3"/>
<protein>
    <submittedName>
        <fullName evidence="2">Uncharacterized protein</fullName>
    </submittedName>
</protein>
<dbReference type="Proteomes" id="UP000246991">
    <property type="component" value="Unassembled WGS sequence"/>
</dbReference>
<evidence type="ECO:0000256" key="1">
    <source>
        <dbReference type="SAM" id="Phobius"/>
    </source>
</evidence>
<comment type="caution">
    <text evidence="2">The sequence shown here is derived from an EMBL/GenBank/DDBJ whole genome shotgun (WGS) entry which is preliminary data.</text>
</comment>
<feature type="transmembrane region" description="Helical" evidence="1">
    <location>
        <begin position="28"/>
        <end position="49"/>
    </location>
</feature>
<reference evidence="2 3" key="1">
    <citation type="submission" date="2018-03" db="EMBL/GenBank/DDBJ databases">
        <title>Genomes of Pezizomycetes fungi and the evolution of truffles.</title>
        <authorList>
            <person name="Murat C."/>
            <person name="Payen T."/>
            <person name="Noel B."/>
            <person name="Kuo A."/>
            <person name="Martin F.M."/>
        </authorList>
    </citation>
    <scope>NUCLEOTIDE SEQUENCE [LARGE SCALE GENOMIC DNA]</scope>
    <source>
        <strain evidence="2">091103-1</strain>
    </source>
</reference>
<keyword evidence="1" id="KW-0812">Transmembrane</keyword>
<proteinExistence type="predicted"/>
<organism evidence="2 3">
    <name type="scientific">Tuber magnatum</name>
    <name type="common">white Piedmont truffle</name>
    <dbReference type="NCBI Taxonomy" id="42249"/>
    <lineage>
        <taxon>Eukaryota</taxon>
        <taxon>Fungi</taxon>
        <taxon>Dikarya</taxon>
        <taxon>Ascomycota</taxon>
        <taxon>Pezizomycotina</taxon>
        <taxon>Pezizomycetes</taxon>
        <taxon>Pezizales</taxon>
        <taxon>Tuberaceae</taxon>
        <taxon>Tuber</taxon>
    </lineage>
</organism>
<evidence type="ECO:0000313" key="2">
    <source>
        <dbReference type="EMBL" id="PWW78953.1"/>
    </source>
</evidence>
<keyword evidence="1" id="KW-0472">Membrane</keyword>
<dbReference type="EMBL" id="PYWC01000011">
    <property type="protein sequence ID" value="PWW78953.1"/>
    <property type="molecule type" value="Genomic_DNA"/>
</dbReference>
<accession>A0A317SWV3</accession>
<evidence type="ECO:0000313" key="3">
    <source>
        <dbReference type="Proteomes" id="UP000246991"/>
    </source>
</evidence>
<name>A0A317SWV3_9PEZI</name>
<keyword evidence="1" id="KW-1133">Transmembrane helix</keyword>
<sequence length="63" mass="6876">MDGRVVMALASGASGATRVSSILTPFNYLFSSFTTLRIYFLLFLLGDAIKGGEKKASRNQRET</sequence>
<gene>
    <name evidence="2" type="ORF">C7212DRAFT_309474</name>
</gene>
<keyword evidence="3" id="KW-1185">Reference proteome</keyword>
<feature type="non-terminal residue" evidence="2">
    <location>
        <position position="63"/>
    </location>
</feature>